<reference evidence="15" key="1">
    <citation type="submission" date="2018-08" db="EMBL/GenBank/DDBJ databases">
        <authorList>
            <person name="Grouzdev D.S."/>
            <person name="Krutkina M.S."/>
        </authorList>
    </citation>
    <scope>NUCLEOTIDE SEQUENCE [LARGE SCALE GENOMIC DNA]</scope>
    <source>
        <strain evidence="15">4-11</strain>
    </source>
</reference>
<keyword evidence="10" id="KW-0408">Iron</keyword>
<dbReference type="GO" id="GO:0046872">
    <property type="term" value="F:metal ion binding"/>
    <property type="evidence" value="ECO:0007669"/>
    <property type="project" value="UniProtKB-KW"/>
</dbReference>
<dbReference type="Gene3D" id="3.90.1820.10">
    <property type="entry name" value="AglA-like glucosidase"/>
    <property type="match status" value="1"/>
</dbReference>
<dbReference type="InterPro" id="IPR022616">
    <property type="entry name" value="Glyco_hydro_4_C"/>
</dbReference>
<keyword evidence="10" id="KW-0533">Nickel</keyword>
<feature type="site" description="Increases basicity of active site Tyr" evidence="11">
    <location>
        <position position="112"/>
    </location>
</feature>
<dbReference type="EMBL" id="QUWK01000003">
    <property type="protein sequence ID" value="RFU95671.1"/>
    <property type="molecule type" value="Genomic_DNA"/>
</dbReference>
<dbReference type="Pfam" id="PF11975">
    <property type="entry name" value="Glyco_hydro_4C"/>
    <property type="match status" value="1"/>
</dbReference>
<evidence type="ECO:0000313" key="14">
    <source>
        <dbReference type="EMBL" id="RFU95671.1"/>
    </source>
</evidence>
<comment type="cofactor">
    <cofactor evidence="12">
        <name>NAD(+)</name>
        <dbReference type="ChEBI" id="CHEBI:57540"/>
    </cofactor>
    <text evidence="12">Binds 1 NAD(+) per subunit.</text>
</comment>
<reference evidence="14 15" key="2">
    <citation type="submission" date="2018-09" db="EMBL/GenBank/DDBJ databases">
        <title>Genome of Sphaerochaeta halotolerans strain 4-11.</title>
        <authorList>
            <person name="Nazina T.N."/>
            <person name="Sokolova D.S."/>
        </authorList>
    </citation>
    <scope>NUCLEOTIDE SEQUENCE [LARGE SCALE GENOMIC DNA]</scope>
    <source>
        <strain evidence="14 15">4-11</strain>
    </source>
</reference>
<evidence type="ECO:0000259" key="13">
    <source>
        <dbReference type="Pfam" id="PF11975"/>
    </source>
</evidence>
<gene>
    <name evidence="14" type="ORF">DYP60_04140</name>
</gene>
<comment type="similarity">
    <text evidence="2 12">Belongs to the glycosyl hydrolase 4 family.</text>
</comment>
<keyword evidence="3 10" id="KW-0479">Metal-binding</keyword>
<organism evidence="14 15">
    <name type="scientific">Sphaerochaeta halotolerans</name>
    <dbReference type="NCBI Taxonomy" id="2293840"/>
    <lineage>
        <taxon>Bacteria</taxon>
        <taxon>Pseudomonadati</taxon>
        <taxon>Spirochaetota</taxon>
        <taxon>Spirochaetia</taxon>
        <taxon>Spirochaetales</taxon>
        <taxon>Sphaerochaetaceae</taxon>
        <taxon>Sphaerochaeta</taxon>
    </lineage>
</organism>
<dbReference type="RefSeq" id="WP_117329618.1">
    <property type="nucleotide sequence ID" value="NZ_QUWK01000003.1"/>
</dbReference>
<dbReference type="InterPro" id="IPR019802">
    <property type="entry name" value="GlycHydrolase_4_CS"/>
</dbReference>
<dbReference type="Proteomes" id="UP000264002">
    <property type="component" value="Unassembled WGS sequence"/>
</dbReference>
<feature type="binding site" evidence="9">
    <location>
        <position position="94"/>
    </location>
    <ligand>
        <name>substrate</name>
    </ligand>
</feature>
<evidence type="ECO:0000256" key="7">
    <source>
        <dbReference type="ARBA" id="ARBA00023277"/>
    </source>
</evidence>
<evidence type="ECO:0000256" key="11">
    <source>
        <dbReference type="PIRSR" id="PIRSR601088-4"/>
    </source>
</evidence>
<dbReference type="PRINTS" id="PR00732">
    <property type="entry name" value="GLHYDRLASE4"/>
</dbReference>
<keyword evidence="5 12" id="KW-0520">NAD</keyword>
<dbReference type="InterPro" id="IPR036291">
    <property type="entry name" value="NAD(P)-bd_dom_sf"/>
</dbReference>
<keyword evidence="4 12" id="KW-0378">Hydrolase</keyword>
<dbReference type="GO" id="GO:0016616">
    <property type="term" value="F:oxidoreductase activity, acting on the CH-OH group of donors, NAD or NADP as acceptor"/>
    <property type="evidence" value="ECO:0007669"/>
    <property type="project" value="InterPro"/>
</dbReference>
<dbReference type="PROSITE" id="PS01324">
    <property type="entry name" value="GLYCOSYL_HYDROL_F4"/>
    <property type="match status" value="1"/>
</dbReference>
<feature type="binding site" evidence="10">
    <location>
        <position position="209"/>
    </location>
    <ligand>
        <name>Mn(2+)</name>
        <dbReference type="ChEBI" id="CHEBI:29035"/>
    </ligand>
</feature>
<dbReference type="GO" id="GO:0005975">
    <property type="term" value="P:carbohydrate metabolic process"/>
    <property type="evidence" value="ECO:0007669"/>
    <property type="project" value="InterPro"/>
</dbReference>
<proteinExistence type="inferred from homology"/>
<sequence length="447" mass="50405">MKETRICIIGGGGRLWAIQFMKDLAYNTMTHGTLVLYDIDKQAAHNNVAVAERVFKVNNSEGRFRVIAEDVIGKALAGCDLVIISIEPGKTACRYGDLVLPEEYGILQSVGDTTGPGGIMRARRAVPLFFEIAEQVKQYCPDAWVINYTNPMTLCTAALYKAFPGIKALGCCHEVFHTQNFLAEKVAKWFDVPVPDRREIKIDLTGVNHFTFVTKAYWKTHDLMPKLIELAQDSATFSDGTAVAKQRLEEENWFDCDQKIALSFLRDFGALGAAGDRHLAEFVPWFLTSDENLHTYGVIRTPYSWRERTAKEKRERVFKDEDLKAELSDEEGVDIMRCLMGDKSMVTNINRPNEGQISYLPKGRIVESNGVLSEDSIRPIVASDPPLAIQNLIKQVSDVQEMTLEAIWNKDDELLFAAFLSDPLMNLSRDKARELFEKMLVASDLKY</sequence>
<evidence type="ECO:0000256" key="5">
    <source>
        <dbReference type="ARBA" id="ARBA00023027"/>
    </source>
</evidence>
<evidence type="ECO:0000256" key="2">
    <source>
        <dbReference type="ARBA" id="ARBA00010141"/>
    </source>
</evidence>
<keyword evidence="8 12" id="KW-0326">Glycosidase</keyword>
<dbReference type="SUPFAM" id="SSF56327">
    <property type="entry name" value="LDH C-terminal domain-like"/>
    <property type="match status" value="1"/>
</dbReference>
<keyword evidence="15" id="KW-1185">Reference proteome</keyword>
<comment type="cofactor">
    <cofactor evidence="1">
        <name>Mn(2+)</name>
        <dbReference type="ChEBI" id="CHEBI:29035"/>
    </cofactor>
</comment>
<evidence type="ECO:0000256" key="1">
    <source>
        <dbReference type="ARBA" id="ARBA00001936"/>
    </source>
</evidence>
<accession>A0A372MIS4</accession>
<name>A0A372MIS4_9SPIR</name>
<dbReference type="PANTHER" id="PTHR32092:SF2">
    <property type="entry name" value="ALPHA-GALACTURONIDASE"/>
    <property type="match status" value="1"/>
</dbReference>
<dbReference type="InterPro" id="IPR015955">
    <property type="entry name" value="Lactate_DH/Glyco_Ohase_4_C"/>
</dbReference>
<dbReference type="GO" id="GO:0004553">
    <property type="term" value="F:hydrolase activity, hydrolyzing O-glycosyl compounds"/>
    <property type="evidence" value="ECO:0007669"/>
    <property type="project" value="InterPro"/>
</dbReference>
<evidence type="ECO:0000256" key="10">
    <source>
        <dbReference type="PIRSR" id="PIRSR601088-3"/>
    </source>
</evidence>
<dbReference type="PANTHER" id="PTHR32092">
    <property type="entry name" value="6-PHOSPHO-BETA-GLUCOSIDASE-RELATED"/>
    <property type="match status" value="1"/>
</dbReference>
<evidence type="ECO:0000256" key="4">
    <source>
        <dbReference type="ARBA" id="ARBA00022801"/>
    </source>
</evidence>
<dbReference type="Pfam" id="PF02056">
    <property type="entry name" value="Glyco_hydro_4"/>
    <property type="match status" value="1"/>
</dbReference>
<dbReference type="AlphaFoldDB" id="A0A372MIS4"/>
<feature type="binding site" evidence="10">
    <location>
        <position position="172"/>
    </location>
    <ligand>
        <name>Mn(2+)</name>
        <dbReference type="ChEBI" id="CHEBI:29035"/>
    </ligand>
</feature>
<evidence type="ECO:0000256" key="8">
    <source>
        <dbReference type="ARBA" id="ARBA00023295"/>
    </source>
</evidence>
<dbReference type="InterPro" id="IPR001088">
    <property type="entry name" value="Glyco_hydro_4"/>
</dbReference>
<dbReference type="InterPro" id="IPR053715">
    <property type="entry name" value="GH4_Enzyme_sf"/>
</dbReference>
<evidence type="ECO:0000256" key="3">
    <source>
        <dbReference type="ARBA" id="ARBA00022723"/>
    </source>
</evidence>
<comment type="caution">
    <text evidence="14">The sequence shown here is derived from an EMBL/GenBank/DDBJ whole genome shotgun (WGS) entry which is preliminary data.</text>
</comment>
<evidence type="ECO:0000313" key="15">
    <source>
        <dbReference type="Proteomes" id="UP000264002"/>
    </source>
</evidence>
<protein>
    <submittedName>
        <fullName evidence="14">Alpha-galactosidase</fullName>
    </submittedName>
</protein>
<evidence type="ECO:0000256" key="12">
    <source>
        <dbReference type="RuleBase" id="RU361152"/>
    </source>
</evidence>
<keyword evidence="10" id="KW-0170">Cobalt</keyword>
<evidence type="ECO:0000256" key="6">
    <source>
        <dbReference type="ARBA" id="ARBA00023211"/>
    </source>
</evidence>
<keyword evidence="6 10" id="KW-0464">Manganese</keyword>
<feature type="domain" description="Glycosyl hydrolase family 4 C-terminal" evidence="13">
    <location>
        <begin position="205"/>
        <end position="424"/>
    </location>
</feature>
<dbReference type="SUPFAM" id="SSF51735">
    <property type="entry name" value="NAD(P)-binding Rossmann-fold domains"/>
    <property type="match status" value="1"/>
</dbReference>
<feature type="binding site" evidence="9">
    <location>
        <position position="150"/>
    </location>
    <ligand>
        <name>substrate</name>
    </ligand>
</feature>
<evidence type="ECO:0000256" key="9">
    <source>
        <dbReference type="PIRSR" id="PIRSR601088-2"/>
    </source>
</evidence>
<keyword evidence="7" id="KW-0119">Carbohydrate metabolism</keyword>